<organism evidence="1">
    <name type="scientific">Rhizophora mucronata</name>
    <name type="common">Asiatic mangrove</name>
    <dbReference type="NCBI Taxonomy" id="61149"/>
    <lineage>
        <taxon>Eukaryota</taxon>
        <taxon>Viridiplantae</taxon>
        <taxon>Streptophyta</taxon>
        <taxon>Embryophyta</taxon>
        <taxon>Tracheophyta</taxon>
        <taxon>Spermatophyta</taxon>
        <taxon>Magnoliopsida</taxon>
        <taxon>eudicotyledons</taxon>
        <taxon>Gunneridae</taxon>
        <taxon>Pentapetalae</taxon>
        <taxon>rosids</taxon>
        <taxon>fabids</taxon>
        <taxon>Malpighiales</taxon>
        <taxon>Rhizophoraceae</taxon>
        <taxon>Rhizophora</taxon>
    </lineage>
</organism>
<dbReference type="AlphaFoldDB" id="A0A2P2NGF6"/>
<sequence length="28" mass="3169">MICVDANVIEDNSKLIVRMEITNPSHLI</sequence>
<name>A0A2P2NGF6_RHIMU</name>
<reference evidence="1" key="1">
    <citation type="submission" date="2018-02" db="EMBL/GenBank/DDBJ databases">
        <title>Rhizophora mucronata_Transcriptome.</title>
        <authorList>
            <person name="Meera S.P."/>
            <person name="Sreeshan A."/>
            <person name="Augustine A."/>
        </authorList>
    </citation>
    <scope>NUCLEOTIDE SEQUENCE</scope>
    <source>
        <tissue evidence="1">Leaf</tissue>
    </source>
</reference>
<protein>
    <submittedName>
        <fullName evidence="1">Uncharacterized protein</fullName>
    </submittedName>
</protein>
<proteinExistence type="predicted"/>
<dbReference type="EMBL" id="GGEC01061050">
    <property type="protein sequence ID" value="MBX41534.1"/>
    <property type="molecule type" value="Transcribed_RNA"/>
</dbReference>
<evidence type="ECO:0000313" key="1">
    <source>
        <dbReference type="EMBL" id="MBX41534.1"/>
    </source>
</evidence>
<accession>A0A2P2NGF6</accession>